<feature type="signal peptide" evidence="1">
    <location>
        <begin position="1"/>
        <end position="20"/>
    </location>
</feature>
<name>A0A6A5YVF3_9PLEO</name>
<evidence type="ECO:0000256" key="1">
    <source>
        <dbReference type="SAM" id="SignalP"/>
    </source>
</evidence>
<gene>
    <name evidence="2" type="ORF">BDV96DRAFT_603816</name>
</gene>
<evidence type="ECO:0000313" key="3">
    <source>
        <dbReference type="Proteomes" id="UP000799770"/>
    </source>
</evidence>
<dbReference type="Proteomes" id="UP000799770">
    <property type="component" value="Unassembled WGS sequence"/>
</dbReference>
<dbReference type="AlphaFoldDB" id="A0A6A5YVF3"/>
<feature type="chain" id="PRO_5025670201" evidence="1">
    <location>
        <begin position="21"/>
        <end position="208"/>
    </location>
</feature>
<protein>
    <submittedName>
        <fullName evidence="2">Uncharacterized protein</fullName>
    </submittedName>
</protein>
<keyword evidence="3" id="KW-1185">Reference proteome</keyword>
<sequence>MRFNGLLYLVAALWASAAAAIGVQGPGGKWNYVAMGLNKRGRIVFSVVQVVTTNSAIFNALGSEPSVASAIGQDLAARVQSSAGWPSATYSFWGESTNGVFAVVTKMVWNGGTDPDSSYYDYMWGILKSKLATPFGLQPFDNFVVDTGVIVSKRGSETDGETLIVRNAGVCPGAHANYDFSGGADKGISFGASCDKSGAGYCFITGDC</sequence>
<reference evidence="2" key="1">
    <citation type="journal article" date="2020" name="Stud. Mycol.">
        <title>101 Dothideomycetes genomes: a test case for predicting lifestyles and emergence of pathogens.</title>
        <authorList>
            <person name="Haridas S."/>
            <person name="Albert R."/>
            <person name="Binder M."/>
            <person name="Bloem J."/>
            <person name="Labutti K."/>
            <person name="Salamov A."/>
            <person name="Andreopoulos B."/>
            <person name="Baker S."/>
            <person name="Barry K."/>
            <person name="Bills G."/>
            <person name="Bluhm B."/>
            <person name="Cannon C."/>
            <person name="Castanera R."/>
            <person name="Culley D."/>
            <person name="Daum C."/>
            <person name="Ezra D."/>
            <person name="Gonzalez J."/>
            <person name="Henrissat B."/>
            <person name="Kuo A."/>
            <person name="Liang C."/>
            <person name="Lipzen A."/>
            <person name="Lutzoni F."/>
            <person name="Magnuson J."/>
            <person name="Mondo S."/>
            <person name="Nolan M."/>
            <person name="Ohm R."/>
            <person name="Pangilinan J."/>
            <person name="Park H.-J."/>
            <person name="Ramirez L."/>
            <person name="Alfaro M."/>
            <person name="Sun H."/>
            <person name="Tritt A."/>
            <person name="Yoshinaga Y."/>
            <person name="Zwiers L.-H."/>
            <person name="Turgeon B."/>
            <person name="Goodwin S."/>
            <person name="Spatafora J."/>
            <person name="Crous P."/>
            <person name="Grigoriev I."/>
        </authorList>
    </citation>
    <scope>NUCLEOTIDE SEQUENCE</scope>
    <source>
        <strain evidence="2">CBS 627.86</strain>
    </source>
</reference>
<accession>A0A6A5YVF3</accession>
<evidence type="ECO:0000313" key="2">
    <source>
        <dbReference type="EMBL" id="KAF2110754.1"/>
    </source>
</evidence>
<proteinExistence type="predicted"/>
<keyword evidence="1" id="KW-0732">Signal</keyword>
<organism evidence="2 3">
    <name type="scientific">Lophiotrema nucula</name>
    <dbReference type="NCBI Taxonomy" id="690887"/>
    <lineage>
        <taxon>Eukaryota</taxon>
        <taxon>Fungi</taxon>
        <taxon>Dikarya</taxon>
        <taxon>Ascomycota</taxon>
        <taxon>Pezizomycotina</taxon>
        <taxon>Dothideomycetes</taxon>
        <taxon>Pleosporomycetidae</taxon>
        <taxon>Pleosporales</taxon>
        <taxon>Lophiotremataceae</taxon>
        <taxon>Lophiotrema</taxon>
    </lineage>
</organism>
<dbReference type="EMBL" id="ML977337">
    <property type="protein sequence ID" value="KAF2110754.1"/>
    <property type="molecule type" value="Genomic_DNA"/>
</dbReference>